<reference evidence="2" key="1">
    <citation type="submission" date="2019-03" db="EMBL/GenBank/DDBJ databases">
        <authorList>
            <person name="Mank J."/>
            <person name="Almeida P."/>
        </authorList>
    </citation>
    <scope>NUCLEOTIDE SEQUENCE</scope>
    <source>
        <strain evidence="2">78183</strain>
    </source>
</reference>
<feature type="transmembrane region" description="Helical" evidence="1">
    <location>
        <begin position="39"/>
        <end position="63"/>
    </location>
</feature>
<keyword evidence="1" id="KW-0472">Membrane</keyword>
<keyword evidence="1" id="KW-1133">Transmembrane helix</keyword>
<organism evidence="2">
    <name type="scientific">Salix viminalis</name>
    <name type="common">Common osier</name>
    <name type="synonym">Basket willow</name>
    <dbReference type="NCBI Taxonomy" id="40686"/>
    <lineage>
        <taxon>Eukaryota</taxon>
        <taxon>Viridiplantae</taxon>
        <taxon>Streptophyta</taxon>
        <taxon>Embryophyta</taxon>
        <taxon>Tracheophyta</taxon>
        <taxon>Spermatophyta</taxon>
        <taxon>Magnoliopsida</taxon>
        <taxon>eudicotyledons</taxon>
        <taxon>Gunneridae</taxon>
        <taxon>Pentapetalae</taxon>
        <taxon>rosids</taxon>
        <taxon>fabids</taxon>
        <taxon>Malpighiales</taxon>
        <taxon>Salicaceae</taxon>
        <taxon>Saliceae</taxon>
        <taxon>Salix</taxon>
    </lineage>
</organism>
<proteinExistence type="predicted"/>
<name>A0A6N2N8I4_SALVM</name>
<accession>A0A6N2N8I4</accession>
<evidence type="ECO:0000256" key="1">
    <source>
        <dbReference type="SAM" id="Phobius"/>
    </source>
</evidence>
<dbReference type="InterPro" id="IPR003377">
    <property type="entry name" value="Cornichon"/>
</dbReference>
<sequence length="122" mass="13783">MFATIILLYGGVRYEVSLNPTPSRILCPEEEQAETMWNLIFWILCLLINFGLLAIVFYALLCLTDLEVDQMDPFVATANINRWILIEFALQAALSTLLLFTVLCCNLPSLLSLLHCQVVCIV</sequence>
<keyword evidence="1" id="KW-0812">Transmembrane</keyword>
<evidence type="ECO:0000313" key="2">
    <source>
        <dbReference type="EMBL" id="VFU62169.1"/>
    </source>
</evidence>
<dbReference type="Pfam" id="PF03311">
    <property type="entry name" value="Cornichon"/>
    <property type="match status" value="1"/>
</dbReference>
<dbReference type="GO" id="GO:0016192">
    <property type="term" value="P:vesicle-mediated transport"/>
    <property type="evidence" value="ECO:0007669"/>
    <property type="project" value="InterPro"/>
</dbReference>
<protein>
    <submittedName>
        <fullName evidence="2">Uncharacterized protein</fullName>
    </submittedName>
</protein>
<dbReference type="EMBL" id="CAADRP010002151">
    <property type="protein sequence ID" value="VFU62169.1"/>
    <property type="molecule type" value="Genomic_DNA"/>
</dbReference>
<feature type="transmembrane region" description="Helical" evidence="1">
    <location>
        <begin position="84"/>
        <end position="103"/>
    </location>
</feature>
<gene>
    <name evidence="2" type="ORF">SVIM_LOCUS468877</name>
</gene>
<dbReference type="SMART" id="SM01398">
    <property type="entry name" value="Cornichon"/>
    <property type="match status" value="1"/>
</dbReference>
<dbReference type="AlphaFoldDB" id="A0A6N2N8I4"/>